<evidence type="ECO:0000256" key="1">
    <source>
        <dbReference type="SAM" id="Coils"/>
    </source>
</evidence>
<dbReference type="PaxDb" id="411902-CLOBOL_01403"/>
<dbReference type="EMBL" id="ABCC02000016">
    <property type="protein sequence ID" value="EDP18335.1"/>
    <property type="molecule type" value="Genomic_DNA"/>
</dbReference>
<proteinExistence type="predicted"/>
<evidence type="ECO:0000313" key="3">
    <source>
        <dbReference type="Proteomes" id="UP000005396"/>
    </source>
</evidence>
<dbReference type="HOGENOM" id="CLU_1710053_0_0_9"/>
<protein>
    <submittedName>
        <fullName evidence="2">Uncharacterized protein</fullName>
    </submittedName>
</protein>
<keyword evidence="1" id="KW-0175">Coiled coil</keyword>
<dbReference type="Proteomes" id="UP000005396">
    <property type="component" value="Unassembled WGS sequence"/>
</dbReference>
<organism evidence="2 3">
    <name type="scientific">Enterocloster bolteae (strain ATCC BAA-613 / DSM 15670 / CCUG 46953 / JCM 12243 / WAL 16351)</name>
    <name type="common">Clostridium bolteae</name>
    <dbReference type="NCBI Taxonomy" id="411902"/>
    <lineage>
        <taxon>Bacteria</taxon>
        <taxon>Bacillati</taxon>
        <taxon>Bacillota</taxon>
        <taxon>Clostridia</taxon>
        <taxon>Lachnospirales</taxon>
        <taxon>Lachnospiraceae</taxon>
        <taxon>Enterocloster</taxon>
    </lineage>
</organism>
<gene>
    <name evidence="2" type="ORF">CLOBOL_01403</name>
</gene>
<feature type="coiled-coil region" evidence="1">
    <location>
        <begin position="114"/>
        <end position="148"/>
    </location>
</feature>
<name>A8RKS6_ENTBW</name>
<accession>A8RKS6</accession>
<sequence length="154" mass="18626">MMSDPINIDEIMQELRNNAKNKSYPKEAVAFDAVCARKKEAEDFDFFRELMERDVRYMDRSYYVDYDQPITGRSPRIKKFIKSLYQFHLRPLWDAQNCFNLKAASAMSQMRNFVLQQIEQNEQMEKHLEELRKVCREQELKIEQLEKKLSEEKE</sequence>
<dbReference type="eggNOG" id="ENOG50321NX">
    <property type="taxonomic scope" value="Bacteria"/>
</dbReference>
<comment type="caution">
    <text evidence="2">The sequence shown here is derived from an EMBL/GenBank/DDBJ whole genome shotgun (WGS) entry which is preliminary data.</text>
</comment>
<evidence type="ECO:0000313" key="2">
    <source>
        <dbReference type="EMBL" id="EDP18335.1"/>
    </source>
</evidence>
<reference evidence="2 3" key="2">
    <citation type="submission" date="2007-09" db="EMBL/GenBank/DDBJ databases">
        <title>Draft genome sequence of Clostridium bolteae (ATCC BAA-613).</title>
        <authorList>
            <person name="Sudarsanam P."/>
            <person name="Ley R."/>
            <person name="Guruge J."/>
            <person name="Turnbaugh P.J."/>
            <person name="Mahowald M."/>
            <person name="Liep D."/>
            <person name="Gordon J."/>
        </authorList>
    </citation>
    <scope>NUCLEOTIDE SEQUENCE [LARGE SCALE GENOMIC DNA]</scope>
    <source>
        <strain evidence="3">ATCC BAA-613 / DSM 15670 / CCUG 46953 / JCM 12243 / WAL 16351</strain>
    </source>
</reference>
<reference evidence="2 3" key="1">
    <citation type="submission" date="2007-08" db="EMBL/GenBank/DDBJ databases">
        <authorList>
            <person name="Fulton L."/>
            <person name="Clifton S."/>
            <person name="Fulton B."/>
            <person name="Xu J."/>
            <person name="Minx P."/>
            <person name="Pepin K.H."/>
            <person name="Johnson M."/>
            <person name="Thiruvilangam P."/>
            <person name="Bhonagiri V."/>
            <person name="Nash W.E."/>
            <person name="Mardis E.R."/>
            <person name="Wilson R.K."/>
        </authorList>
    </citation>
    <scope>NUCLEOTIDE SEQUENCE [LARGE SCALE GENOMIC DNA]</scope>
    <source>
        <strain evidence="3">ATCC BAA-613 / DSM 15670 / CCUG 46953 / JCM 12243 / WAL 16351</strain>
    </source>
</reference>
<dbReference type="AlphaFoldDB" id="A8RKS6"/>